<dbReference type="Pfam" id="PF01753">
    <property type="entry name" value="zf-MYND"/>
    <property type="match status" value="1"/>
</dbReference>
<accession>A0ABR1H9V6</accession>
<dbReference type="PROSITE" id="PS50865">
    <property type="entry name" value="ZF_MYND_2"/>
    <property type="match status" value="1"/>
</dbReference>
<dbReference type="SUPFAM" id="SSF144232">
    <property type="entry name" value="HIT/MYND zinc finger-like"/>
    <property type="match status" value="1"/>
</dbReference>
<keyword evidence="1" id="KW-0479">Metal-binding</keyword>
<evidence type="ECO:0000256" key="1">
    <source>
        <dbReference type="ARBA" id="ARBA00022723"/>
    </source>
</evidence>
<gene>
    <name evidence="7" type="ORF">QQZ08_011466</name>
</gene>
<evidence type="ECO:0000256" key="2">
    <source>
        <dbReference type="ARBA" id="ARBA00022771"/>
    </source>
</evidence>
<feature type="compositionally biased region" description="Basic and acidic residues" evidence="5">
    <location>
        <begin position="692"/>
        <end position="704"/>
    </location>
</feature>
<dbReference type="EMBL" id="JAZAVK010000177">
    <property type="protein sequence ID" value="KAK7417885.1"/>
    <property type="molecule type" value="Genomic_DNA"/>
</dbReference>
<evidence type="ECO:0000313" key="8">
    <source>
        <dbReference type="Proteomes" id="UP001498421"/>
    </source>
</evidence>
<feature type="domain" description="MYND-type" evidence="6">
    <location>
        <begin position="37"/>
        <end position="73"/>
    </location>
</feature>
<dbReference type="InterPro" id="IPR027974">
    <property type="entry name" value="DUF4470"/>
</dbReference>
<sequence length="722" mass="82297">MPRKVVPPLVLSAPTYTNNPSNLPITVPRCVARFGFGTYCGAPPTVTCPECLLVAYCSHACRENDWSVHRKDCVIFTGPEDKPNFRSGYATWEDPWYWAKHAATDVLNLDKNEGKEFDGDLDLLLLGESCIRHLIYTIAKLPETATPKITATLNETSPQHLARLILTVLILTDETSDPMLNAELAVHLWYSAKLPKTLLRHMERVAGDTLLTVMDDVKRLYDNGQLTEEKNFPISMPRGQSSVIIDINRDQWSQVVGFLKVTQVVKPDDCGLIRGLDCRRFAQPFPQLLQRMTRSRATGLMRWRFDGLLLPFAHPREGFNILNPVFFSDSMKYPMGATQEPLTEWSMELLEYDCGPAQNDVYGKMFYYVRDLCVAFQKRIKILPLEIRTISKLIHELPAYHTIGSTKKQFDRIEAAHYWDRRPFLSSVVLSDLLRHEDENPNATLLTLSAKSVVHQMGSVKKDLNTEREALFERTGTALDQYAPPLREGQLDDTKVAIRRKLGLILWRNWDKFSEHYIGASHYFHLLNIATGFNQPERGLAATGFLGLALKARNSITRRWPNRLVHNRTDIPTLRDFNRWLGWGNNMPQRWFEWKKFSDVKSEEWQKHFDLALSEEKATSSGTLRELNLDQAIMEMFSVPQGLNSQEASPEAAANVENTEDQVNSKPFQDANTGNRGNENGKAVNGTENGNTEDKEKEETTDKAKTKKKKNKKNKKNNKGGK</sequence>
<feature type="compositionally biased region" description="Polar residues" evidence="5">
    <location>
        <begin position="661"/>
        <end position="678"/>
    </location>
</feature>
<evidence type="ECO:0000256" key="5">
    <source>
        <dbReference type="SAM" id="MobiDB-lite"/>
    </source>
</evidence>
<name>A0ABR1H9V6_9HYPO</name>
<comment type="caution">
    <text evidence="7">The sequence shown here is derived from an EMBL/GenBank/DDBJ whole genome shotgun (WGS) entry which is preliminary data.</text>
</comment>
<proteinExistence type="predicted"/>
<reference evidence="7 8" key="1">
    <citation type="journal article" date="2025" name="Microbiol. Resour. Announc.">
        <title>Draft genome sequences for Neonectria magnoliae and Neonectria punicea, canker pathogens of Liriodendron tulipifera and Acer saccharum in West Virginia.</title>
        <authorList>
            <person name="Petronek H.M."/>
            <person name="Kasson M.T."/>
            <person name="Metheny A.M."/>
            <person name="Stauder C.M."/>
            <person name="Lovett B."/>
            <person name="Lynch S.C."/>
            <person name="Garnas J.R."/>
            <person name="Kasson L.R."/>
            <person name="Stajich J.E."/>
        </authorList>
    </citation>
    <scope>NUCLEOTIDE SEQUENCE [LARGE SCALE GENOMIC DNA]</scope>
    <source>
        <strain evidence="7 8">NRRL 64651</strain>
    </source>
</reference>
<dbReference type="Pfam" id="PF14737">
    <property type="entry name" value="DUF4470"/>
    <property type="match status" value="1"/>
</dbReference>
<feature type="region of interest" description="Disordered" evidence="5">
    <location>
        <begin position="642"/>
        <end position="722"/>
    </location>
</feature>
<evidence type="ECO:0000256" key="3">
    <source>
        <dbReference type="ARBA" id="ARBA00022833"/>
    </source>
</evidence>
<organism evidence="7 8">
    <name type="scientific">Neonectria magnoliae</name>
    <dbReference type="NCBI Taxonomy" id="2732573"/>
    <lineage>
        <taxon>Eukaryota</taxon>
        <taxon>Fungi</taxon>
        <taxon>Dikarya</taxon>
        <taxon>Ascomycota</taxon>
        <taxon>Pezizomycotina</taxon>
        <taxon>Sordariomycetes</taxon>
        <taxon>Hypocreomycetidae</taxon>
        <taxon>Hypocreales</taxon>
        <taxon>Nectriaceae</taxon>
        <taxon>Neonectria</taxon>
    </lineage>
</organism>
<dbReference type="InterPro" id="IPR002893">
    <property type="entry name" value="Znf_MYND"/>
</dbReference>
<dbReference type="Proteomes" id="UP001498421">
    <property type="component" value="Unassembled WGS sequence"/>
</dbReference>
<keyword evidence="8" id="KW-1185">Reference proteome</keyword>
<evidence type="ECO:0000256" key="4">
    <source>
        <dbReference type="PROSITE-ProRule" id="PRU00134"/>
    </source>
</evidence>
<evidence type="ECO:0000259" key="6">
    <source>
        <dbReference type="PROSITE" id="PS50865"/>
    </source>
</evidence>
<feature type="compositionally biased region" description="Basic residues" evidence="5">
    <location>
        <begin position="705"/>
        <end position="722"/>
    </location>
</feature>
<keyword evidence="2 4" id="KW-0863">Zinc-finger</keyword>
<evidence type="ECO:0000313" key="7">
    <source>
        <dbReference type="EMBL" id="KAK7417885.1"/>
    </source>
</evidence>
<keyword evidence="3" id="KW-0862">Zinc</keyword>
<protein>
    <recommendedName>
        <fullName evidence="6">MYND-type domain-containing protein</fullName>
    </recommendedName>
</protein>
<dbReference type="Gene3D" id="6.10.140.2220">
    <property type="match status" value="1"/>
</dbReference>